<evidence type="ECO:0000313" key="2">
    <source>
        <dbReference type="EMBL" id="EJK50973.1"/>
    </source>
</evidence>
<dbReference type="AlphaFoldDB" id="K0RB81"/>
<feature type="non-terminal residue" evidence="2">
    <location>
        <position position="1"/>
    </location>
</feature>
<evidence type="ECO:0000313" key="3">
    <source>
        <dbReference type="Proteomes" id="UP000266841"/>
    </source>
</evidence>
<sequence>HAAVLDEAAGRAVLELDASLAAAAVAAVGANVGWAAVDCDAAHAGGGRSVGASPPPIPPCRCRR</sequence>
<dbReference type="Proteomes" id="UP000266841">
    <property type="component" value="Unassembled WGS sequence"/>
</dbReference>
<keyword evidence="3" id="KW-1185">Reference proteome</keyword>
<name>K0RB81_THAOC</name>
<dbReference type="EMBL" id="AGNL01042498">
    <property type="protein sequence ID" value="EJK50973.1"/>
    <property type="molecule type" value="Genomic_DNA"/>
</dbReference>
<reference evidence="2 3" key="1">
    <citation type="journal article" date="2012" name="Genome Biol.">
        <title>Genome and low-iron response of an oceanic diatom adapted to chronic iron limitation.</title>
        <authorList>
            <person name="Lommer M."/>
            <person name="Specht M."/>
            <person name="Roy A.S."/>
            <person name="Kraemer L."/>
            <person name="Andreson R."/>
            <person name="Gutowska M.A."/>
            <person name="Wolf J."/>
            <person name="Bergner S.V."/>
            <person name="Schilhabel M.B."/>
            <person name="Klostermeier U.C."/>
            <person name="Beiko R.G."/>
            <person name="Rosenstiel P."/>
            <person name="Hippler M."/>
            <person name="Laroche J."/>
        </authorList>
    </citation>
    <scope>NUCLEOTIDE SEQUENCE [LARGE SCALE GENOMIC DNA]</scope>
    <source>
        <strain evidence="2 3">CCMP1005</strain>
    </source>
</reference>
<proteinExistence type="predicted"/>
<gene>
    <name evidence="2" type="ORF">THAOC_29907</name>
</gene>
<organism evidence="2 3">
    <name type="scientific">Thalassiosira oceanica</name>
    <name type="common">Marine diatom</name>
    <dbReference type="NCBI Taxonomy" id="159749"/>
    <lineage>
        <taxon>Eukaryota</taxon>
        <taxon>Sar</taxon>
        <taxon>Stramenopiles</taxon>
        <taxon>Ochrophyta</taxon>
        <taxon>Bacillariophyta</taxon>
        <taxon>Coscinodiscophyceae</taxon>
        <taxon>Thalassiosirophycidae</taxon>
        <taxon>Thalassiosirales</taxon>
        <taxon>Thalassiosiraceae</taxon>
        <taxon>Thalassiosira</taxon>
    </lineage>
</organism>
<protein>
    <submittedName>
        <fullName evidence="2">Uncharacterized protein</fullName>
    </submittedName>
</protein>
<evidence type="ECO:0000256" key="1">
    <source>
        <dbReference type="SAM" id="MobiDB-lite"/>
    </source>
</evidence>
<feature type="compositionally biased region" description="Pro residues" evidence="1">
    <location>
        <begin position="53"/>
        <end position="64"/>
    </location>
</feature>
<accession>K0RB81</accession>
<comment type="caution">
    <text evidence="2">The sequence shown here is derived from an EMBL/GenBank/DDBJ whole genome shotgun (WGS) entry which is preliminary data.</text>
</comment>
<feature type="region of interest" description="Disordered" evidence="1">
    <location>
        <begin position="45"/>
        <end position="64"/>
    </location>
</feature>